<dbReference type="PANTHER" id="PTHR10696">
    <property type="entry name" value="GAMMA-BUTYROBETAINE HYDROXYLASE-RELATED"/>
    <property type="match status" value="1"/>
</dbReference>
<keyword evidence="4" id="KW-0479">Metal-binding</keyword>
<dbReference type="FunFam" id="3.60.130.10:FF:000001">
    <property type="entry name" value="Trimethyllysine dioxygenase, mitochondrial"/>
    <property type="match status" value="1"/>
</dbReference>
<dbReference type="EMBL" id="CXWC01000011">
    <property type="protein sequence ID" value="CTQ73771.1"/>
    <property type="molecule type" value="Genomic_DNA"/>
</dbReference>
<feature type="domain" description="Gamma-butyrobetaine hydroxylase-like N-terminal" evidence="9">
    <location>
        <begin position="8"/>
        <end position="86"/>
    </location>
</feature>
<dbReference type="Pfam" id="PF02668">
    <property type="entry name" value="TauD"/>
    <property type="match status" value="1"/>
</dbReference>
<evidence type="ECO:0000256" key="4">
    <source>
        <dbReference type="ARBA" id="ARBA00022723"/>
    </source>
</evidence>
<evidence type="ECO:0000256" key="3">
    <source>
        <dbReference type="ARBA" id="ARBA00008654"/>
    </source>
</evidence>
<dbReference type="GO" id="GO:0045329">
    <property type="term" value="P:carnitine biosynthetic process"/>
    <property type="evidence" value="ECO:0007669"/>
    <property type="project" value="TreeGrafter"/>
</dbReference>
<name>A0A0M7AGR2_9HYPH</name>
<dbReference type="InterPro" id="IPR038492">
    <property type="entry name" value="GBBH-like_N_sf"/>
</dbReference>
<evidence type="ECO:0000256" key="7">
    <source>
        <dbReference type="ARBA" id="ARBA00023004"/>
    </source>
</evidence>
<dbReference type="STRING" id="311410.LA5095_00647"/>
<dbReference type="Gene3D" id="3.60.130.10">
    <property type="entry name" value="Clavaminate synthase-like"/>
    <property type="match status" value="1"/>
</dbReference>
<evidence type="ECO:0000256" key="5">
    <source>
        <dbReference type="ARBA" id="ARBA00022964"/>
    </source>
</evidence>
<dbReference type="RefSeq" id="WP_055111857.1">
    <property type="nucleotide sequence ID" value="NZ_CANKXR010000005.1"/>
</dbReference>
<organism evidence="10 11">
    <name type="scientific">Roseibium album</name>
    <dbReference type="NCBI Taxonomy" id="311410"/>
    <lineage>
        <taxon>Bacteria</taxon>
        <taxon>Pseudomonadati</taxon>
        <taxon>Pseudomonadota</taxon>
        <taxon>Alphaproteobacteria</taxon>
        <taxon>Hyphomicrobiales</taxon>
        <taxon>Stappiaceae</taxon>
        <taxon>Roseibium</taxon>
    </lineage>
</organism>
<comment type="similarity">
    <text evidence="3">Belongs to the gamma-BBH/TMLD family.</text>
</comment>
<dbReference type="CDD" id="cd00250">
    <property type="entry name" value="CAS_like"/>
    <property type="match status" value="1"/>
</dbReference>
<keyword evidence="11" id="KW-1185">Reference proteome</keyword>
<dbReference type="SUPFAM" id="SSF51197">
    <property type="entry name" value="Clavaminate synthase-like"/>
    <property type="match status" value="1"/>
</dbReference>
<evidence type="ECO:0000259" key="9">
    <source>
        <dbReference type="Pfam" id="PF06155"/>
    </source>
</evidence>
<keyword evidence="6 10" id="KW-0560">Oxidoreductase</keyword>
<reference evidence="11" key="1">
    <citation type="submission" date="2015-07" db="EMBL/GenBank/DDBJ databases">
        <authorList>
            <person name="Rodrigo-Torres Lidia"/>
            <person name="Arahal R.David."/>
        </authorList>
    </citation>
    <scope>NUCLEOTIDE SEQUENCE [LARGE SCALE GENOMIC DNA]</scope>
    <source>
        <strain evidence="11">CECT 5096</strain>
    </source>
</reference>
<dbReference type="GO" id="GO:0008336">
    <property type="term" value="F:gamma-butyrobetaine dioxygenase activity"/>
    <property type="evidence" value="ECO:0007669"/>
    <property type="project" value="UniProtKB-EC"/>
</dbReference>
<dbReference type="Gene3D" id="3.30.2020.30">
    <property type="match status" value="1"/>
</dbReference>
<dbReference type="InterPro" id="IPR050411">
    <property type="entry name" value="AlphaKG_dependent_hydroxylases"/>
</dbReference>
<dbReference type="PANTHER" id="PTHR10696:SF25">
    <property type="entry name" value="OXIDOREDUCTASE AIM17-RELATED"/>
    <property type="match status" value="1"/>
</dbReference>
<dbReference type="FunFam" id="3.30.2020.30:FF:000002">
    <property type="entry name" value="Putative gamma-butyrobetaine dioxygenase"/>
    <property type="match status" value="1"/>
</dbReference>
<proteinExistence type="inferred from homology"/>
<protein>
    <submittedName>
        <fullName evidence="10">Gamma-butyrobetaine dioxygenase</fullName>
        <ecNumber evidence="10">1.14.11.1</ecNumber>
    </submittedName>
</protein>
<dbReference type="InterPro" id="IPR003819">
    <property type="entry name" value="TauD/TfdA-like"/>
</dbReference>
<keyword evidence="5 10" id="KW-0223">Dioxygenase</keyword>
<dbReference type="InterPro" id="IPR010376">
    <property type="entry name" value="GBBH-like_N"/>
</dbReference>
<evidence type="ECO:0000259" key="8">
    <source>
        <dbReference type="Pfam" id="PF02668"/>
    </source>
</evidence>
<evidence type="ECO:0000256" key="2">
    <source>
        <dbReference type="ARBA" id="ARBA00001961"/>
    </source>
</evidence>
<accession>A0A0M7AGR2</accession>
<dbReference type="Pfam" id="PF06155">
    <property type="entry name" value="GBBH-like_N"/>
    <property type="match status" value="1"/>
</dbReference>
<dbReference type="AlphaFoldDB" id="A0A0M7AGR2"/>
<feature type="domain" description="TauD/TfdA-like" evidence="8">
    <location>
        <begin position="122"/>
        <end position="354"/>
    </location>
</feature>
<comment type="cofactor">
    <cofactor evidence="2">
        <name>L-ascorbate</name>
        <dbReference type="ChEBI" id="CHEBI:38290"/>
    </cofactor>
</comment>
<dbReference type="OrthoDB" id="979809at2"/>
<evidence type="ECO:0000313" key="10">
    <source>
        <dbReference type="EMBL" id="CTQ73771.1"/>
    </source>
</evidence>
<evidence type="ECO:0000256" key="6">
    <source>
        <dbReference type="ARBA" id="ARBA00023002"/>
    </source>
</evidence>
<evidence type="ECO:0000313" key="11">
    <source>
        <dbReference type="Proteomes" id="UP000049983"/>
    </source>
</evidence>
<dbReference type="GO" id="GO:0046872">
    <property type="term" value="F:metal ion binding"/>
    <property type="evidence" value="ECO:0007669"/>
    <property type="project" value="UniProtKB-KW"/>
</dbReference>
<sequence>MTTATLRGGDRVVNVCWPNGTSADFPFLWLRDNCPTGFHPDTRERQFDLTSIPLGLSVGNVSLEDGDIVVTWDGESHTSRFDPGWLYDHRPGIGLLDPAQVDATLWRADFSPADLPRATSSDLTSSDALLLEFLLEAKKTGLAIVDGMAHDKDAGMAMARRIGFLRETNFGTTFEVMSKPNPNNLAYTSHALPLHTDLANQELPPGFQFLHCLANEAEGGGSTFCDGFAIANDLRNDEPEAFRLLSETPVPFRFHDEDYDIRRHHTVIDLDLFGNMQELHFNAHLAGIFDLPADKMEPYYTAYRKLMEMTRSERYVMTTRLRGGEMVIFDNRRVLHGRAAFDPNTGFRHLRGCYVDRGEFDSRIRVLSRSQG</sequence>
<gene>
    <name evidence="10" type="ORF">LA5096_03787</name>
</gene>
<dbReference type="GeneID" id="97671115"/>
<evidence type="ECO:0000256" key="1">
    <source>
        <dbReference type="ARBA" id="ARBA00001954"/>
    </source>
</evidence>
<comment type="cofactor">
    <cofactor evidence="1">
        <name>Fe(2+)</name>
        <dbReference type="ChEBI" id="CHEBI:29033"/>
    </cofactor>
</comment>
<keyword evidence="7" id="KW-0408">Iron</keyword>
<dbReference type="InterPro" id="IPR042098">
    <property type="entry name" value="TauD-like_sf"/>
</dbReference>
<dbReference type="Proteomes" id="UP000049983">
    <property type="component" value="Unassembled WGS sequence"/>
</dbReference>
<dbReference type="EC" id="1.14.11.1" evidence="10"/>